<keyword evidence="1" id="KW-0805">Transcription regulation</keyword>
<dbReference type="InterPro" id="IPR004111">
    <property type="entry name" value="Repressor_TetR_C"/>
</dbReference>
<keyword evidence="7" id="KW-1185">Reference proteome</keyword>
<evidence type="ECO:0000256" key="2">
    <source>
        <dbReference type="ARBA" id="ARBA00023125"/>
    </source>
</evidence>
<evidence type="ECO:0000256" key="4">
    <source>
        <dbReference type="PROSITE-ProRule" id="PRU00335"/>
    </source>
</evidence>
<dbReference type="Pfam" id="PF02909">
    <property type="entry name" value="TetR_C_1"/>
    <property type="match status" value="1"/>
</dbReference>
<dbReference type="RefSeq" id="WP_317547982.1">
    <property type="nucleotide sequence ID" value="NZ_JAWLKE010000003.1"/>
</dbReference>
<feature type="DNA-binding region" description="H-T-H motif" evidence="4">
    <location>
        <begin position="42"/>
        <end position="61"/>
    </location>
</feature>
<proteinExistence type="predicted"/>
<dbReference type="InterPro" id="IPR050109">
    <property type="entry name" value="HTH-type_TetR-like_transc_reg"/>
</dbReference>
<name>A0ABU4AWC2_9NOCA</name>
<evidence type="ECO:0000313" key="7">
    <source>
        <dbReference type="Proteomes" id="UP001185899"/>
    </source>
</evidence>
<keyword evidence="3" id="KW-0804">Transcription</keyword>
<dbReference type="InterPro" id="IPR001647">
    <property type="entry name" value="HTH_TetR"/>
</dbReference>
<dbReference type="SUPFAM" id="SSF46689">
    <property type="entry name" value="Homeodomain-like"/>
    <property type="match status" value="1"/>
</dbReference>
<evidence type="ECO:0000256" key="1">
    <source>
        <dbReference type="ARBA" id="ARBA00023015"/>
    </source>
</evidence>
<dbReference type="PROSITE" id="PS50977">
    <property type="entry name" value="HTH_TETR_2"/>
    <property type="match status" value="1"/>
</dbReference>
<feature type="domain" description="HTH tetR-type" evidence="5">
    <location>
        <begin position="19"/>
        <end position="79"/>
    </location>
</feature>
<dbReference type="Pfam" id="PF00440">
    <property type="entry name" value="TetR_N"/>
    <property type="match status" value="1"/>
</dbReference>
<dbReference type="InterPro" id="IPR036271">
    <property type="entry name" value="Tet_transcr_reg_TetR-rel_C_sf"/>
</dbReference>
<dbReference type="InterPro" id="IPR009057">
    <property type="entry name" value="Homeodomain-like_sf"/>
</dbReference>
<evidence type="ECO:0000256" key="3">
    <source>
        <dbReference type="ARBA" id="ARBA00023163"/>
    </source>
</evidence>
<reference evidence="6 7" key="1">
    <citation type="submission" date="2023-10" db="EMBL/GenBank/DDBJ databases">
        <title>Development of a sustainable strategy for remediation of hydrocarbon-contaminated territories based on the waste exchange concept.</title>
        <authorList>
            <person name="Krivoruchko A."/>
        </authorList>
    </citation>
    <scope>NUCLEOTIDE SEQUENCE [LARGE SCALE GENOMIC DNA]</scope>
    <source>
        <strain evidence="6 7">IEGM 1322</strain>
    </source>
</reference>
<organism evidence="6 7">
    <name type="scientific">Rhodococcus cercidiphylli</name>
    <dbReference type="NCBI Taxonomy" id="489916"/>
    <lineage>
        <taxon>Bacteria</taxon>
        <taxon>Bacillati</taxon>
        <taxon>Actinomycetota</taxon>
        <taxon>Actinomycetes</taxon>
        <taxon>Mycobacteriales</taxon>
        <taxon>Nocardiaceae</taxon>
        <taxon>Rhodococcus</taxon>
    </lineage>
</organism>
<gene>
    <name evidence="6" type="ORF">R3P95_08290</name>
</gene>
<protein>
    <submittedName>
        <fullName evidence="6">TetR family transcriptional regulator</fullName>
    </submittedName>
</protein>
<dbReference type="Gene3D" id="1.10.10.60">
    <property type="entry name" value="Homeodomain-like"/>
    <property type="match status" value="1"/>
</dbReference>
<comment type="caution">
    <text evidence="6">The sequence shown here is derived from an EMBL/GenBank/DDBJ whole genome shotgun (WGS) entry which is preliminary data.</text>
</comment>
<sequence length="242" mass="27575">MPKQATSEKVGRQRRERGSISAEEIINGAFEVARRDTLDKLSMPELAKHLDVGVTSIYWYFRKKDDLLNAMTDEAIRIVFEQLLPVEKSDWKSYLREHFALTRTIYSADHTLCDLALVRFGTYSKEAVHQVFVVMEEILEMLIEAGFEPQSALEVYESMSVYTRGSILLERIQLSAKSPTIDDRRQARLIDPVDMPRLAELIKTRSLSMVADDDYDAGIGHLMTGFEAVLRADKRARKAADA</sequence>
<dbReference type="EMBL" id="JAWLKE010000003">
    <property type="protein sequence ID" value="MDV6230544.1"/>
    <property type="molecule type" value="Genomic_DNA"/>
</dbReference>
<accession>A0ABU4AWC2</accession>
<dbReference type="SUPFAM" id="SSF48498">
    <property type="entry name" value="Tetracyclin repressor-like, C-terminal domain"/>
    <property type="match status" value="1"/>
</dbReference>
<evidence type="ECO:0000259" key="5">
    <source>
        <dbReference type="PROSITE" id="PS50977"/>
    </source>
</evidence>
<dbReference type="PANTHER" id="PTHR30055">
    <property type="entry name" value="HTH-TYPE TRANSCRIPTIONAL REGULATOR RUTR"/>
    <property type="match status" value="1"/>
</dbReference>
<keyword evidence="2 4" id="KW-0238">DNA-binding</keyword>
<dbReference type="PANTHER" id="PTHR30055:SF207">
    <property type="entry name" value="HTH-TYPE TRANSCRIPTIONAL REPRESSOR FATR"/>
    <property type="match status" value="1"/>
</dbReference>
<evidence type="ECO:0000313" key="6">
    <source>
        <dbReference type="EMBL" id="MDV6230544.1"/>
    </source>
</evidence>
<dbReference type="Gene3D" id="1.10.357.10">
    <property type="entry name" value="Tetracycline Repressor, domain 2"/>
    <property type="match status" value="1"/>
</dbReference>
<dbReference type="Proteomes" id="UP001185899">
    <property type="component" value="Unassembled WGS sequence"/>
</dbReference>